<name>A0A5C0B6J8_9BURK</name>
<dbReference type="OrthoDB" id="9793412at2"/>
<dbReference type="InterPro" id="IPR051910">
    <property type="entry name" value="ComF/GntX_DNA_util-trans"/>
</dbReference>
<dbReference type="EMBL" id="CP043046">
    <property type="protein sequence ID" value="QEI09080.1"/>
    <property type="molecule type" value="Genomic_DNA"/>
</dbReference>
<dbReference type="Proteomes" id="UP000325161">
    <property type="component" value="Chromosome"/>
</dbReference>
<protein>
    <submittedName>
        <fullName evidence="3">ComF family protein</fullName>
    </submittedName>
</protein>
<organism evidence="3 4">
    <name type="scientific">Pigmentiphaga aceris</name>
    <dbReference type="NCBI Taxonomy" id="1940612"/>
    <lineage>
        <taxon>Bacteria</taxon>
        <taxon>Pseudomonadati</taxon>
        <taxon>Pseudomonadota</taxon>
        <taxon>Betaproteobacteria</taxon>
        <taxon>Burkholderiales</taxon>
        <taxon>Alcaligenaceae</taxon>
        <taxon>Pigmentiphaga</taxon>
    </lineage>
</organism>
<dbReference type="KEGG" id="pacr:FXN63_02695"/>
<feature type="domain" description="Phosphoribosyltransferase" evidence="2">
    <location>
        <begin position="59"/>
        <end position="157"/>
    </location>
</feature>
<dbReference type="Gene3D" id="3.40.50.2020">
    <property type="match status" value="1"/>
</dbReference>
<sequence length="168" mass="17775">MIAFDYAEPADLLILQLKQRGQYARAGLLARLLAESIRHQGGLPADTRLVPVPASTASLARRGFNPANEIARALGRELGLPVARGLLTRTREAPAQHSLGRQARSRNAQALFRTTGAIDGWHLAVVDDVMTTGATLDAVSRALLGAGAASVTALAVARTPFPAWHAVE</sequence>
<evidence type="ECO:0000259" key="2">
    <source>
        <dbReference type="Pfam" id="PF00156"/>
    </source>
</evidence>
<dbReference type="PANTHER" id="PTHR47505">
    <property type="entry name" value="DNA UTILIZATION PROTEIN YHGH"/>
    <property type="match status" value="1"/>
</dbReference>
<proteinExistence type="inferred from homology"/>
<evidence type="ECO:0000313" key="4">
    <source>
        <dbReference type="Proteomes" id="UP000325161"/>
    </source>
</evidence>
<accession>A0A5C0B6J8</accession>
<dbReference type="PANTHER" id="PTHR47505:SF1">
    <property type="entry name" value="DNA UTILIZATION PROTEIN YHGH"/>
    <property type="match status" value="1"/>
</dbReference>
<dbReference type="CDD" id="cd06223">
    <property type="entry name" value="PRTases_typeI"/>
    <property type="match status" value="1"/>
</dbReference>
<dbReference type="InterPro" id="IPR029057">
    <property type="entry name" value="PRTase-like"/>
</dbReference>
<dbReference type="SUPFAM" id="SSF53271">
    <property type="entry name" value="PRTase-like"/>
    <property type="match status" value="1"/>
</dbReference>
<reference evidence="3 4" key="1">
    <citation type="submission" date="2019-08" db="EMBL/GenBank/DDBJ databases">
        <title>Amphibian skin-associated Pigmentiphaga: genome sequence and occurrence across geography and hosts.</title>
        <authorList>
            <person name="Bletz M.C."/>
            <person name="Bunk B."/>
            <person name="Sproeer C."/>
            <person name="Biwer P."/>
            <person name="Reiter S."/>
            <person name="Rabemananjara F.C.E."/>
            <person name="Schulz S."/>
            <person name="Overmann J."/>
            <person name="Vences M."/>
        </authorList>
    </citation>
    <scope>NUCLEOTIDE SEQUENCE [LARGE SCALE GENOMIC DNA]</scope>
    <source>
        <strain evidence="3 4">Mada1488</strain>
    </source>
</reference>
<dbReference type="InterPro" id="IPR000836">
    <property type="entry name" value="PRTase_dom"/>
</dbReference>
<comment type="similarity">
    <text evidence="1">Belongs to the ComF/GntX family.</text>
</comment>
<dbReference type="AlphaFoldDB" id="A0A5C0B6J8"/>
<dbReference type="Pfam" id="PF00156">
    <property type="entry name" value="Pribosyltran"/>
    <property type="match status" value="1"/>
</dbReference>
<evidence type="ECO:0000256" key="1">
    <source>
        <dbReference type="ARBA" id="ARBA00008007"/>
    </source>
</evidence>
<gene>
    <name evidence="3" type="ORF">FXN63_02695</name>
</gene>
<keyword evidence="4" id="KW-1185">Reference proteome</keyword>
<evidence type="ECO:0000313" key="3">
    <source>
        <dbReference type="EMBL" id="QEI09080.1"/>
    </source>
</evidence>